<keyword evidence="4" id="KW-1185">Reference proteome</keyword>
<feature type="domain" description="Glyoxalase-like" evidence="2">
    <location>
        <begin position="44"/>
        <end position="153"/>
    </location>
</feature>
<proteinExistence type="predicted"/>
<accession>A0A916U9C3</accession>
<reference evidence="3" key="1">
    <citation type="journal article" date="2014" name="Int. J. Syst. Evol. Microbiol.">
        <title>Complete genome sequence of Corynebacterium casei LMG S-19264T (=DSM 44701T), isolated from a smear-ripened cheese.</title>
        <authorList>
            <consortium name="US DOE Joint Genome Institute (JGI-PGF)"/>
            <person name="Walter F."/>
            <person name="Albersmeier A."/>
            <person name="Kalinowski J."/>
            <person name="Ruckert C."/>
        </authorList>
    </citation>
    <scope>NUCLEOTIDE SEQUENCE</scope>
    <source>
        <strain evidence="3">CGMCC 1.10998</strain>
    </source>
</reference>
<dbReference type="InterPro" id="IPR029068">
    <property type="entry name" value="Glyas_Bleomycin-R_OHBP_Dase"/>
</dbReference>
<reference evidence="3" key="2">
    <citation type="submission" date="2020-09" db="EMBL/GenBank/DDBJ databases">
        <authorList>
            <person name="Sun Q."/>
            <person name="Zhou Y."/>
        </authorList>
    </citation>
    <scope>NUCLEOTIDE SEQUENCE</scope>
    <source>
        <strain evidence="3">CGMCC 1.10998</strain>
    </source>
</reference>
<dbReference type="InterPro" id="IPR052164">
    <property type="entry name" value="Anthracycline_SecMetBiosynth"/>
</dbReference>
<keyword evidence="1" id="KW-0732">Signal</keyword>
<gene>
    <name evidence="3" type="ORF">GCM10011396_10440</name>
</gene>
<evidence type="ECO:0000256" key="1">
    <source>
        <dbReference type="SAM" id="SignalP"/>
    </source>
</evidence>
<organism evidence="3 4">
    <name type="scientific">Undibacterium terreum</name>
    <dbReference type="NCBI Taxonomy" id="1224302"/>
    <lineage>
        <taxon>Bacteria</taxon>
        <taxon>Pseudomonadati</taxon>
        <taxon>Pseudomonadota</taxon>
        <taxon>Betaproteobacteria</taxon>
        <taxon>Burkholderiales</taxon>
        <taxon>Oxalobacteraceae</taxon>
        <taxon>Undibacterium</taxon>
    </lineage>
</organism>
<dbReference type="PANTHER" id="PTHR33993:SF5">
    <property type="entry name" value="GLYOXALASE"/>
    <property type="match status" value="1"/>
</dbReference>
<dbReference type="InterPro" id="IPR041581">
    <property type="entry name" value="Glyoxalase_6"/>
</dbReference>
<dbReference type="Pfam" id="PF18029">
    <property type="entry name" value="Glyoxalase_6"/>
    <property type="match status" value="1"/>
</dbReference>
<dbReference type="Proteomes" id="UP000637423">
    <property type="component" value="Unassembled WGS sequence"/>
</dbReference>
<evidence type="ECO:0000313" key="4">
    <source>
        <dbReference type="Proteomes" id="UP000637423"/>
    </source>
</evidence>
<dbReference type="SUPFAM" id="SSF54593">
    <property type="entry name" value="Glyoxalase/Bleomycin resistance protein/Dihydroxybiphenyl dioxygenase"/>
    <property type="match status" value="1"/>
</dbReference>
<evidence type="ECO:0000259" key="2">
    <source>
        <dbReference type="Pfam" id="PF18029"/>
    </source>
</evidence>
<comment type="caution">
    <text evidence="3">The sequence shown here is derived from an EMBL/GenBank/DDBJ whole genome shotgun (WGS) entry which is preliminary data.</text>
</comment>
<feature type="signal peptide" evidence="1">
    <location>
        <begin position="1"/>
        <end position="25"/>
    </location>
</feature>
<dbReference type="EMBL" id="BMED01000001">
    <property type="protein sequence ID" value="GGC65366.1"/>
    <property type="molecule type" value="Genomic_DNA"/>
</dbReference>
<evidence type="ECO:0000313" key="3">
    <source>
        <dbReference type="EMBL" id="GGC65366.1"/>
    </source>
</evidence>
<dbReference type="AlphaFoldDB" id="A0A916U9C3"/>
<feature type="chain" id="PRO_5037870688" evidence="1">
    <location>
        <begin position="26"/>
        <end position="160"/>
    </location>
</feature>
<protein>
    <submittedName>
        <fullName evidence="3">Glyoxalase</fullName>
    </submittedName>
</protein>
<dbReference type="Gene3D" id="3.10.180.10">
    <property type="entry name" value="2,3-Dihydroxybiphenyl 1,2-Dioxygenase, domain 1"/>
    <property type="match status" value="1"/>
</dbReference>
<dbReference type="PANTHER" id="PTHR33993">
    <property type="entry name" value="GLYOXALASE-RELATED"/>
    <property type="match status" value="1"/>
</dbReference>
<name>A0A916U9C3_9BURK</name>
<dbReference type="RefSeq" id="WP_229750931.1">
    <property type="nucleotide sequence ID" value="NZ_BMED01000001.1"/>
</dbReference>
<sequence>MHYRRFAGALLIAILPALACAQARAADTPAGQKTAVRVTGIGGVFLKAKDPAMLRAWYKKHLGIDVQVWGGTSFRWADAAGKPVAGKTAWFIGDGKNFAPSTSSVMINYRVADLPGLLALLRAEGCEVLEKTEESEYGKFGWVMDPEGNKVELWQPPEGQ</sequence>